<feature type="transmembrane region" description="Helical" evidence="1">
    <location>
        <begin position="12"/>
        <end position="35"/>
    </location>
</feature>
<dbReference type="RefSeq" id="WP_045672717.1">
    <property type="nucleotide sequence ID" value="NZ_CP011058.1"/>
</dbReference>
<proteinExistence type="predicted"/>
<organism evidence="2 3">
    <name type="scientific">Paenibacillus beijingensis</name>
    <dbReference type="NCBI Taxonomy" id="1126833"/>
    <lineage>
        <taxon>Bacteria</taxon>
        <taxon>Bacillati</taxon>
        <taxon>Bacillota</taxon>
        <taxon>Bacilli</taxon>
        <taxon>Bacillales</taxon>
        <taxon>Paenibacillaceae</taxon>
        <taxon>Paenibacillus</taxon>
    </lineage>
</organism>
<name>A0A0D5NQM6_9BACL</name>
<keyword evidence="1" id="KW-0472">Membrane</keyword>
<reference evidence="3" key="2">
    <citation type="submission" date="2015-03" db="EMBL/GenBank/DDBJ databases">
        <title>Genome sequence of Paenibacillus beijingensis strain DSM 24997T.</title>
        <authorList>
            <person name="Kwak Y."/>
            <person name="Shin J.-H."/>
        </authorList>
    </citation>
    <scope>NUCLEOTIDE SEQUENCE [LARGE SCALE GENOMIC DNA]</scope>
    <source>
        <strain evidence="3">DSM 24997</strain>
    </source>
</reference>
<keyword evidence="1" id="KW-1133">Transmembrane helix</keyword>
<reference evidence="2 3" key="1">
    <citation type="journal article" date="2015" name="J. Biotechnol.">
        <title>Complete genome sequence of Paenibacillus beijingensis 7188(T) (=DSM 24997(T)), a novel rhizobacterium from jujube garden soil.</title>
        <authorList>
            <person name="Kwak Y."/>
            <person name="Shin J.H."/>
        </authorList>
    </citation>
    <scope>NUCLEOTIDE SEQUENCE [LARGE SCALE GENOMIC DNA]</scope>
    <source>
        <strain evidence="2 3">DSM 24997</strain>
    </source>
</reference>
<dbReference type="KEGG" id="pbj:VN24_25445"/>
<accession>A0A0D5NQM6</accession>
<keyword evidence="1" id="KW-0812">Transmembrane</keyword>
<gene>
    <name evidence="2" type="ORF">VN24_25445</name>
</gene>
<sequence>MIADVSDVSLSLFVFGAVFLLLIFSLISVGVLRMFQQRYRVAWFSFGGAAVSSIIFYLLLSGWFL</sequence>
<feature type="transmembrane region" description="Helical" evidence="1">
    <location>
        <begin position="42"/>
        <end position="64"/>
    </location>
</feature>
<dbReference type="EMBL" id="CP011058">
    <property type="protein sequence ID" value="AJY77292.1"/>
    <property type="molecule type" value="Genomic_DNA"/>
</dbReference>
<evidence type="ECO:0000256" key="1">
    <source>
        <dbReference type="SAM" id="Phobius"/>
    </source>
</evidence>
<dbReference type="STRING" id="1126833.VN24_25445"/>
<evidence type="ECO:0000313" key="3">
    <source>
        <dbReference type="Proteomes" id="UP000032633"/>
    </source>
</evidence>
<keyword evidence="3" id="KW-1185">Reference proteome</keyword>
<dbReference type="OrthoDB" id="2664893at2"/>
<protein>
    <submittedName>
        <fullName evidence="2">Uncharacterized protein</fullName>
    </submittedName>
</protein>
<dbReference type="HOGENOM" id="CLU_204600_0_0_9"/>
<dbReference type="PATRIC" id="fig|1126833.4.peg.5592"/>
<dbReference type="Proteomes" id="UP000032633">
    <property type="component" value="Chromosome"/>
</dbReference>
<evidence type="ECO:0000313" key="2">
    <source>
        <dbReference type="EMBL" id="AJY77292.1"/>
    </source>
</evidence>
<dbReference type="AlphaFoldDB" id="A0A0D5NQM6"/>